<proteinExistence type="predicted"/>
<evidence type="ECO:0000313" key="2">
    <source>
        <dbReference type="Proteomes" id="UP000593561"/>
    </source>
</evidence>
<sequence length="27" mass="3074">MQIDNIKVIETVKESLSKWSNSAIIIL</sequence>
<reference evidence="1 2" key="1">
    <citation type="journal article" date="2019" name="Genome Biol. Evol.">
        <title>Insights into the evolution of the New World diploid cottons (Gossypium, subgenus Houzingenia) based on genome sequencing.</title>
        <authorList>
            <person name="Grover C.E."/>
            <person name="Arick M.A. 2nd"/>
            <person name="Thrash A."/>
            <person name="Conover J.L."/>
            <person name="Sanders W.S."/>
            <person name="Peterson D.G."/>
            <person name="Frelichowski J.E."/>
            <person name="Scheffler J.A."/>
            <person name="Scheffler B.E."/>
            <person name="Wendel J.F."/>
        </authorList>
    </citation>
    <scope>NUCLEOTIDE SEQUENCE [LARGE SCALE GENOMIC DNA]</scope>
    <source>
        <strain evidence="1">27</strain>
        <tissue evidence="1">Leaf</tissue>
    </source>
</reference>
<dbReference type="AlphaFoldDB" id="A0A7J8S0V2"/>
<accession>A0A7J8S0V2</accession>
<protein>
    <submittedName>
        <fullName evidence="1">Uncharacterized protein</fullName>
    </submittedName>
</protein>
<name>A0A7J8S0V2_GOSDV</name>
<gene>
    <name evidence="1" type="ORF">Godav_005507</name>
</gene>
<dbReference type="Proteomes" id="UP000593561">
    <property type="component" value="Unassembled WGS sequence"/>
</dbReference>
<dbReference type="EMBL" id="JABFAC010000008">
    <property type="protein sequence ID" value="MBA0619694.1"/>
    <property type="molecule type" value="Genomic_DNA"/>
</dbReference>
<evidence type="ECO:0000313" key="1">
    <source>
        <dbReference type="EMBL" id="MBA0619694.1"/>
    </source>
</evidence>
<organism evidence="1 2">
    <name type="scientific">Gossypium davidsonii</name>
    <name type="common">Davidson's cotton</name>
    <name type="synonym">Gossypium klotzschianum subsp. davidsonii</name>
    <dbReference type="NCBI Taxonomy" id="34287"/>
    <lineage>
        <taxon>Eukaryota</taxon>
        <taxon>Viridiplantae</taxon>
        <taxon>Streptophyta</taxon>
        <taxon>Embryophyta</taxon>
        <taxon>Tracheophyta</taxon>
        <taxon>Spermatophyta</taxon>
        <taxon>Magnoliopsida</taxon>
        <taxon>eudicotyledons</taxon>
        <taxon>Gunneridae</taxon>
        <taxon>Pentapetalae</taxon>
        <taxon>rosids</taxon>
        <taxon>malvids</taxon>
        <taxon>Malvales</taxon>
        <taxon>Malvaceae</taxon>
        <taxon>Malvoideae</taxon>
        <taxon>Gossypium</taxon>
    </lineage>
</organism>
<comment type="caution">
    <text evidence="1">The sequence shown here is derived from an EMBL/GenBank/DDBJ whole genome shotgun (WGS) entry which is preliminary data.</text>
</comment>
<keyword evidence="2" id="KW-1185">Reference proteome</keyword>